<accession>A0A4Y3QNU2</accession>
<dbReference type="Proteomes" id="UP000319525">
    <property type="component" value="Unassembled WGS sequence"/>
</dbReference>
<evidence type="ECO:0000313" key="1">
    <source>
        <dbReference type="EMBL" id="GEB46629.1"/>
    </source>
</evidence>
<organism evidence="1 2">
    <name type="scientific">Microbacterium testaceum</name>
    <name type="common">Aureobacterium testaceum</name>
    <name type="synonym">Brevibacterium testaceum</name>
    <dbReference type="NCBI Taxonomy" id="2033"/>
    <lineage>
        <taxon>Bacteria</taxon>
        <taxon>Bacillati</taxon>
        <taxon>Actinomycetota</taxon>
        <taxon>Actinomycetes</taxon>
        <taxon>Micrococcales</taxon>
        <taxon>Microbacteriaceae</taxon>
        <taxon>Microbacterium</taxon>
    </lineage>
</organism>
<name>A0A4Y3QNU2_MICTE</name>
<protein>
    <recommendedName>
        <fullName evidence="3">Hemagglutinin</fullName>
    </recommendedName>
</protein>
<gene>
    <name evidence="1" type="ORF">MTE01_25740</name>
</gene>
<evidence type="ECO:0008006" key="3">
    <source>
        <dbReference type="Google" id="ProtNLM"/>
    </source>
</evidence>
<dbReference type="RefSeq" id="WP_103209331.1">
    <property type="nucleotide sequence ID" value="NZ_BJML01000008.1"/>
</dbReference>
<dbReference type="EMBL" id="BJML01000008">
    <property type="protein sequence ID" value="GEB46629.1"/>
    <property type="molecule type" value="Genomic_DNA"/>
</dbReference>
<reference evidence="1 2" key="1">
    <citation type="submission" date="2019-06" db="EMBL/GenBank/DDBJ databases">
        <title>Whole genome shotgun sequence of Microbacterium testaceum NBRC 12675.</title>
        <authorList>
            <person name="Hosoyama A."/>
            <person name="Uohara A."/>
            <person name="Ohji S."/>
            <person name="Ichikawa N."/>
        </authorList>
    </citation>
    <scope>NUCLEOTIDE SEQUENCE [LARGE SCALE GENOMIC DNA]</scope>
    <source>
        <strain evidence="1 2">NBRC 12675</strain>
    </source>
</reference>
<dbReference type="GeneID" id="57145260"/>
<evidence type="ECO:0000313" key="2">
    <source>
        <dbReference type="Proteomes" id="UP000319525"/>
    </source>
</evidence>
<proteinExistence type="predicted"/>
<dbReference type="AlphaFoldDB" id="A0A4Y3QNU2"/>
<comment type="caution">
    <text evidence="1">The sequence shown here is derived from an EMBL/GenBank/DDBJ whole genome shotgun (WGS) entry which is preliminary data.</text>
</comment>
<sequence>MARTRTRRRRTPRDRLIRRRRLAFAAVAAVLVGLVVLAVVPLVSLATAWNTEARREAIDLTSFDPGHLIDDDQFYDGDALTADQIQAFLDDQVGECRNDACLSLLRSELPARGPIVSDATGRTICEGYDGGVLTAAQIIDRLQRACGISAKVLLVTLQKEQSLISGRTARAPSPAQLGAAMGARCPDTAPCDAGAAGFGAQVAQAATDLKSYSASDFMRQPGTHYLAYSPDPSCGGSDVTIANAATAALYNYTPYQPNAAALAARWGTGDACSAYGNRNFALYWALWFG</sequence>
<dbReference type="OrthoDB" id="9764271at2"/>